<evidence type="ECO:0000313" key="2">
    <source>
        <dbReference type="EMBL" id="KAB1859614.1"/>
    </source>
</evidence>
<comment type="caution">
    <text evidence="2">The sequence shown here is derived from an EMBL/GenBank/DDBJ whole genome shotgun (WGS) entry which is preliminary data.</text>
</comment>
<proteinExistence type="predicted"/>
<organism evidence="2 3">
    <name type="scientific">Acinetobacter tandoii</name>
    <dbReference type="NCBI Taxonomy" id="202954"/>
    <lineage>
        <taxon>Bacteria</taxon>
        <taxon>Pseudomonadati</taxon>
        <taxon>Pseudomonadota</taxon>
        <taxon>Gammaproteobacteria</taxon>
        <taxon>Moraxellales</taxon>
        <taxon>Moraxellaceae</taxon>
        <taxon>Acinetobacter</taxon>
    </lineage>
</organism>
<sequence length="185" mass="21516">MHQTIKTVFRLCFATSIFLITLALVWTCIVKTLEIKNATQALAQAQQFELKSTRAKPLVLVTNNQKPDESVFILVANQGFIAKMSCEHYAQDLCIDAENQTHRRQIDTLGLKKIGQQHYIQHIQFHDSQTQKVSRFNYTDAQIQTFFQQDIQQLKYVVFGIAIFALIALYVSFRILRNFKQFLRK</sequence>
<name>A0A5N4WQD3_9GAMM</name>
<gene>
    <name evidence="2" type="ORF">F4W09_00325</name>
</gene>
<keyword evidence="1" id="KW-1133">Transmembrane helix</keyword>
<dbReference type="RefSeq" id="WP_151503675.1">
    <property type="nucleotide sequence ID" value="NZ_JBODRR010000063.1"/>
</dbReference>
<keyword evidence="1" id="KW-0812">Transmembrane</keyword>
<evidence type="ECO:0000313" key="3">
    <source>
        <dbReference type="Proteomes" id="UP000325788"/>
    </source>
</evidence>
<feature type="transmembrane region" description="Helical" evidence="1">
    <location>
        <begin position="156"/>
        <end position="176"/>
    </location>
</feature>
<reference evidence="2 3" key="1">
    <citation type="submission" date="2019-09" db="EMBL/GenBank/DDBJ databases">
        <title>Draft genome sequence of Acinetobacter tandoii W4-4-4 isolated from environmental water sample.</title>
        <authorList>
            <person name="Wee S.K."/>
            <person name="Yan B."/>
            <person name="Mustaffa S.B."/>
            <person name="Yap E.P.H."/>
        </authorList>
    </citation>
    <scope>NUCLEOTIDE SEQUENCE [LARGE SCALE GENOMIC DNA]</scope>
    <source>
        <strain evidence="2 3">W4-4-4</strain>
    </source>
</reference>
<dbReference type="Proteomes" id="UP000325788">
    <property type="component" value="Unassembled WGS sequence"/>
</dbReference>
<evidence type="ECO:0000256" key="1">
    <source>
        <dbReference type="SAM" id="Phobius"/>
    </source>
</evidence>
<protein>
    <submittedName>
        <fullName evidence="2">Uncharacterized protein</fullName>
    </submittedName>
</protein>
<dbReference type="EMBL" id="VXLD01000001">
    <property type="protein sequence ID" value="KAB1859614.1"/>
    <property type="molecule type" value="Genomic_DNA"/>
</dbReference>
<keyword evidence="1" id="KW-0472">Membrane</keyword>
<dbReference type="AlphaFoldDB" id="A0A5N4WQD3"/>
<accession>A0A5N4WQD3</accession>